<comment type="subcellular location">
    <subcellularLocation>
        <location evidence="8">Cell outer membrane</location>
    </subcellularLocation>
    <subcellularLocation>
        <location evidence="1">Membrane</location>
    </subcellularLocation>
</comment>
<dbReference type="PANTHER" id="PTHR12815">
    <property type="entry name" value="SORTING AND ASSEMBLY MACHINERY SAMM50 PROTEIN FAMILY MEMBER"/>
    <property type="match status" value="1"/>
</dbReference>
<dbReference type="PROSITE" id="PS51779">
    <property type="entry name" value="POTRA"/>
    <property type="match status" value="5"/>
</dbReference>
<evidence type="ECO:0000313" key="11">
    <source>
        <dbReference type="EMBL" id="AWY00014.1"/>
    </source>
</evidence>
<dbReference type="GO" id="GO:0051205">
    <property type="term" value="P:protein insertion into membrane"/>
    <property type="evidence" value="ECO:0007669"/>
    <property type="project" value="UniProtKB-UniRule"/>
</dbReference>
<dbReference type="NCBIfam" id="TIGR03303">
    <property type="entry name" value="OM_YaeT"/>
    <property type="match status" value="1"/>
</dbReference>
<evidence type="ECO:0000256" key="8">
    <source>
        <dbReference type="HAMAP-Rule" id="MF_01430"/>
    </source>
</evidence>
<evidence type="ECO:0000256" key="7">
    <source>
        <dbReference type="ARBA" id="ARBA00023237"/>
    </source>
</evidence>
<organism evidence="11 12">
    <name type="scientific">Marinomonas primoryensis</name>
    <dbReference type="NCBI Taxonomy" id="178399"/>
    <lineage>
        <taxon>Bacteria</taxon>
        <taxon>Pseudomonadati</taxon>
        <taxon>Pseudomonadota</taxon>
        <taxon>Gammaproteobacteria</taxon>
        <taxon>Oceanospirillales</taxon>
        <taxon>Oceanospirillaceae</taxon>
        <taxon>Marinomonas</taxon>
    </lineage>
</organism>
<evidence type="ECO:0000256" key="1">
    <source>
        <dbReference type="ARBA" id="ARBA00004370"/>
    </source>
</evidence>
<dbReference type="Gene3D" id="3.10.20.310">
    <property type="entry name" value="membrane protein fhac"/>
    <property type="match status" value="5"/>
</dbReference>
<feature type="domain" description="POTRA" evidence="10">
    <location>
        <begin position="180"/>
        <end position="268"/>
    </location>
</feature>
<comment type="function">
    <text evidence="8">Part of the outer membrane protein assembly complex, which is involved in assembly and insertion of beta-barrel proteins into the outer membrane.</text>
</comment>
<evidence type="ECO:0000313" key="12">
    <source>
        <dbReference type="Proteomes" id="UP000249898"/>
    </source>
</evidence>
<feature type="domain" description="POTRA" evidence="10">
    <location>
        <begin position="271"/>
        <end position="348"/>
    </location>
</feature>
<comment type="similarity">
    <text evidence="8">Belongs to the BamA family.</text>
</comment>
<proteinExistence type="inferred from homology"/>
<dbReference type="Pfam" id="PF01103">
    <property type="entry name" value="Omp85"/>
    <property type="match status" value="1"/>
</dbReference>
<protein>
    <recommendedName>
        <fullName evidence="8 9">Outer membrane protein assembly factor BamA</fullName>
    </recommendedName>
</protein>
<dbReference type="InterPro" id="IPR010827">
    <property type="entry name" value="BamA/TamA_POTRA"/>
</dbReference>
<keyword evidence="4 8" id="KW-0732">Signal</keyword>
<dbReference type="EMBL" id="CP016181">
    <property type="protein sequence ID" value="AWY00014.1"/>
    <property type="molecule type" value="Genomic_DNA"/>
</dbReference>
<feature type="domain" description="POTRA" evidence="10">
    <location>
        <begin position="29"/>
        <end position="96"/>
    </location>
</feature>
<gene>
    <name evidence="8" type="primary">bamA</name>
    <name evidence="11" type="ORF">A8139_08390</name>
</gene>
<evidence type="ECO:0000256" key="6">
    <source>
        <dbReference type="ARBA" id="ARBA00023136"/>
    </source>
</evidence>
<evidence type="ECO:0000256" key="3">
    <source>
        <dbReference type="ARBA" id="ARBA00022692"/>
    </source>
</evidence>
<evidence type="ECO:0000256" key="4">
    <source>
        <dbReference type="ARBA" id="ARBA00022729"/>
    </source>
</evidence>
<feature type="domain" description="POTRA" evidence="10">
    <location>
        <begin position="351"/>
        <end position="425"/>
    </location>
</feature>
<feature type="chain" id="PRO_5016473037" description="Outer membrane protein assembly factor BamA" evidence="8">
    <location>
        <begin position="29"/>
        <end position="781"/>
    </location>
</feature>
<dbReference type="InterPro" id="IPR034746">
    <property type="entry name" value="POTRA"/>
</dbReference>
<dbReference type="Pfam" id="PF07244">
    <property type="entry name" value="POTRA"/>
    <property type="match status" value="4"/>
</dbReference>
<keyword evidence="7 8" id="KW-0998">Cell outer membrane</keyword>
<dbReference type="Gene3D" id="2.40.160.50">
    <property type="entry name" value="membrane protein fhac: a member of the omp85/tpsb transporter family"/>
    <property type="match status" value="1"/>
</dbReference>
<evidence type="ECO:0000259" key="10">
    <source>
        <dbReference type="PROSITE" id="PS51779"/>
    </source>
</evidence>
<dbReference type="Proteomes" id="UP000249898">
    <property type="component" value="Chromosome"/>
</dbReference>
<keyword evidence="3 8" id="KW-0812">Transmembrane</keyword>
<dbReference type="GO" id="GO:0043165">
    <property type="term" value="P:Gram-negative-bacterium-type cell outer membrane assembly"/>
    <property type="evidence" value="ECO:0007669"/>
    <property type="project" value="UniProtKB-UniRule"/>
</dbReference>
<dbReference type="HAMAP" id="MF_01430">
    <property type="entry name" value="OM_assembly_BamA"/>
    <property type="match status" value="1"/>
</dbReference>
<evidence type="ECO:0000256" key="2">
    <source>
        <dbReference type="ARBA" id="ARBA00022452"/>
    </source>
</evidence>
<dbReference type="InterPro" id="IPR000184">
    <property type="entry name" value="Bac_surfAg_D15"/>
</dbReference>
<dbReference type="OrthoDB" id="9803054at2"/>
<comment type="subunit">
    <text evidence="8">Part of the Bam complex.</text>
</comment>
<dbReference type="GO" id="GO:1990063">
    <property type="term" value="C:Bam protein complex"/>
    <property type="evidence" value="ECO:0007669"/>
    <property type="project" value="TreeGrafter"/>
</dbReference>
<evidence type="ECO:0000256" key="5">
    <source>
        <dbReference type="ARBA" id="ARBA00022737"/>
    </source>
</evidence>
<feature type="domain" description="POTRA" evidence="10">
    <location>
        <begin position="97"/>
        <end position="177"/>
    </location>
</feature>
<accession>A0A2Z4PSJ2</accession>
<reference evidence="11 12" key="1">
    <citation type="submission" date="2016-06" db="EMBL/GenBank/DDBJ databases">
        <title>The sequenced genome of the ice-adhering bacterium Marinomonas primoryensis, from Antarctica.</title>
        <authorList>
            <person name="Graham L."/>
            <person name="Vance T.D.R."/>
            <person name="Davies P.L."/>
        </authorList>
    </citation>
    <scope>NUCLEOTIDE SEQUENCE [LARGE SCALE GENOMIC DNA]</scope>
    <source>
        <strain evidence="11 12">AceL</strain>
    </source>
</reference>
<keyword evidence="6 8" id="KW-0472">Membrane</keyword>
<dbReference type="InterPro" id="IPR039910">
    <property type="entry name" value="D15-like"/>
</dbReference>
<name>A0A2Z4PSJ2_9GAMM</name>
<feature type="signal peptide" evidence="8">
    <location>
        <begin position="1"/>
        <end position="28"/>
    </location>
</feature>
<keyword evidence="5 8" id="KW-0677">Repeat</keyword>
<dbReference type="PANTHER" id="PTHR12815:SF23">
    <property type="entry name" value="OUTER MEMBRANE PROTEIN ASSEMBLY FACTOR BAMA"/>
    <property type="match status" value="1"/>
</dbReference>
<keyword evidence="2 8" id="KW-1134">Transmembrane beta strand</keyword>
<dbReference type="InterPro" id="IPR023707">
    <property type="entry name" value="OM_assembly_BamA"/>
</dbReference>
<evidence type="ECO:0000256" key="9">
    <source>
        <dbReference type="NCBIfam" id="TIGR03303"/>
    </source>
</evidence>
<dbReference type="AlphaFoldDB" id="A0A2Z4PSJ2"/>
<dbReference type="PIRSF" id="PIRSF006076">
    <property type="entry name" value="OM_assembly_OMP85"/>
    <property type="match status" value="1"/>
</dbReference>
<sequence precursor="true">MILPACREVFVKFVPAVLLALISVQSFAKTVEDVRIDGLVQMPSARAFDVIGFDKSESYDSDKVYQAISSLFNTGYFSDIDVYEESNVLIFDVAERPSIGNLTIEGNELIKTEDLERGLKLSGLEIGEIYKPETLNQIVQELQRQYYALGRYSAKVDITVEDMPRNRTGIVINIDEGDTAKIVHINIVGNKDFDQETLTKNFEAEETGSWNPFSSADEYAKAKIEGDINTLKSFYLDKGYLDFSVVSSQVSLSADKRDVYIVINVDEGKPYNINKVSLSGSLPIAEDRVWKQISQKRGDVFSRSEVTKIIEKISTELGDDGYLFTNVNVIPEKLENHTVNLSYQITPGPKVYVRRITFSGNSETQDEVLRREMTQFEGALATHSKIQSSKRRIERLGFFGSVDLRTRPVAGTSDQVDLDVVVQEQASGSIQASIGYSQEDGTVLGFGVSKRNFLGTGNKLSFNATRTNQTQDYSINYDNPYFTVDGVSRGFQIFYQTSDHADDDVEDYDLDEIGAGVSYGYPISDTQRLSFGMTVKESTVKLGYDPSNETQDYVNTHGDNYDDLIGSLTWSDSDLVGGVLPTDGYSTKASLEVALPVGDQQYAKLGLTSQKYWNLNSSDLWLFRLKGRLGYGTGYGDTDSLPFFENYFAGGSYSVRGYGASSLGPKNSYSSTSTNTSSALGGNILMTGTAELIFPLPMVEDHKSVRTAFFLDGGNVFTDACYSGNTECNEGIDLSEIRYSVGLSWTWITPIAPLSFNFARPLNAKDSDKTDFFQFQLGTTF</sequence>
<dbReference type="RefSeq" id="WP_112137281.1">
    <property type="nucleotide sequence ID" value="NZ_CP016181.1"/>
</dbReference>